<reference evidence="2" key="1">
    <citation type="submission" date="2020-03" db="EMBL/GenBank/DDBJ databases">
        <title>The deep terrestrial virosphere.</title>
        <authorList>
            <person name="Holmfeldt K."/>
            <person name="Nilsson E."/>
            <person name="Simone D."/>
            <person name="Lopez-Fernandez M."/>
            <person name="Wu X."/>
            <person name="de Brujin I."/>
            <person name="Lundin D."/>
            <person name="Andersson A."/>
            <person name="Bertilsson S."/>
            <person name="Dopson M."/>
        </authorList>
    </citation>
    <scope>NUCLEOTIDE SEQUENCE</scope>
    <source>
        <strain evidence="1">MM415A02158</strain>
        <strain evidence="2">MM415B02527</strain>
    </source>
</reference>
<name>A0A6M3L4S3_9ZZZZ</name>
<dbReference type="EMBL" id="MT142062">
    <property type="protein sequence ID" value="QJA73936.1"/>
    <property type="molecule type" value="Genomic_DNA"/>
</dbReference>
<proteinExistence type="predicted"/>
<dbReference type="EMBL" id="MT142855">
    <property type="protein sequence ID" value="QJA89580.1"/>
    <property type="molecule type" value="Genomic_DNA"/>
</dbReference>
<sequence>MREQIKIVRAEIFRLALRSKDIETMHWYMWLDDCFENDEFYKSDFGKMKWRIWVLMQKNEPVIGLSNMITPILKYVGVEETLKKQG</sequence>
<gene>
    <name evidence="1" type="ORF">MM415A02158_0019</name>
    <name evidence="2" type="ORF">MM415B02527_0004</name>
</gene>
<protein>
    <submittedName>
        <fullName evidence="2">Uncharacterized protein</fullName>
    </submittedName>
</protein>
<evidence type="ECO:0000313" key="1">
    <source>
        <dbReference type="EMBL" id="QJA73936.1"/>
    </source>
</evidence>
<organism evidence="2">
    <name type="scientific">viral metagenome</name>
    <dbReference type="NCBI Taxonomy" id="1070528"/>
    <lineage>
        <taxon>unclassified sequences</taxon>
        <taxon>metagenomes</taxon>
        <taxon>organismal metagenomes</taxon>
    </lineage>
</organism>
<evidence type="ECO:0000313" key="2">
    <source>
        <dbReference type="EMBL" id="QJA89580.1"/>
    </source>
</evidence>
<accession>A0A6M3L4S3</accession>
<dbReference type="AlphaFoldDB" id="A0A6M3L4S3"/>